<evidence type="ECO:0000259" key="8">
    <source>
        <dbReference type="Pfam" id="PF01281"/>
    </source>
</evidence>
<sequence>MKIILLKDVPKLGRKGDVKNVADGYGRNMLIRNALAELATSEALKKAEEESKSASKQKEKAHSAFHALRAALMERGVVIRKKTNETTQKGAGQEVSLYAGVSPKEILEALRALKFPVPDDLDESMIEMEKHIKTTGTHEVKIKMPASPSQGGGGEEITVKIEVREIK</sequence>
<reference evidence="10 11" key="1">
    <citation type="journal article" date="2016" name="Nat. Commun.">
        <title>Thousands of microbial genomes shed light on interconnected biogeochemical processes in an aquifer system.</title>
        <authorList>
            <person name="Anantharaman K."/>
            <person name="Brown C.T."/>
            <person name="Hug L.A."/>
            <person name="Sharon I."/>
            <person name="Castelle C.J."/>
            <person name="Probst A.J."/>
            <person name="Thomas B.C."/>
            <person name="Singh A."/>
            <person name="Wilkins M.J."/>
            <person name="Karaoz U."/>
            <person name="Brodie E.L."/>
            <person name="Williams K.H."/>
            <person name="Hubbard S.S."/>
            <person name="Banfield J.F."/>
        </authorList>
    </citation>
    <scope>NUCLEOTIDE SEQUENCE [LARGE SCALE GENOMIC DNA]</scope>
</reference>
<evidence type="ECO:0000313" key="10">
    <source>
        <dbReference type="EMBL" id="OGF81320.1"/>
    </source>
</evidence>
<keyword evidence="4 7" id="KW-0689">Ribosomal protein</keyword>
<dbReference type="Proteomes" id="UP000178114">
    <property type="component" value="Unassembled WGS sequence"/>
</dbReference>
<proteinExistence type="inferred from homology"/>
<evidence type="ECO:0000256" key="7">
    <source>
        <dbReference type="HAMAP-Rule" id="MF_00503"/>
    </source>
</evidence>
<dbReference type="NCBIfam" id="TIGR00158">
    <property type="entry name" value="L9"/>
    <property type="match status" value="1"/>
</dbReference>
<dbReference type="HAMAP" id="MF_00503">
    <property type="entry name" value="Ribosomal_bL9"/>
    <property type="match status" value="1"/>
</dbReference>
<comment type="function">
    <text evidence="7">Binds to the 23S rRNA.</text>
</comment>
<dbReference type="GO" id="GO:1990904">
    <property type="term" value="C:ribonucleoprotein complex"/>
    <property type="evidence" value="ECO:0007669"/>
    <property type="project" value="UniProtKB-KW"/>
</dbReference>
<dbReference type="InterPro" id="IPR036935">
    <property type="entry name" value="Ribosomal_bL9_N_sf"/>
</dbReference>
<keyword evidence="3 7" id="KW-0694">RNA-binding</keyword>
<dbReference type="EMBL" id="MFID01000013">
    <property type="protein sequence ID" value="OGF81320.1"/>
    <property type="molecule type" value="Genomic_DNA"/>
</dbReference>
<evidence type="ECO:0000259" key="9">
    <source>
        <dbReference type="Pfam" id="PF03948"/>
    </source>
</evidence>
<feature type="domain" description="Large ribosomal subunit protein bL9 C-terminal" evidence="9">
    <location>
        <begin position="83"/>
        <end position="145"/>
    </location>
</feature>
<feature type="domain" description="Ribosomal protein L9" evidence="8">
    <location>
        <begin position="1"/>
        <end position="46"/>
    </location>
</feature>
<name>A0A1F5X0B0_9BACT</name>
<accession>A0A1F5X0B0</accession>
<dbReference type="STRING" id="1798351.A2930_03600"/>
<dbReference type="PANTHER" id="PTHR21368">
    <property type="entry name" value="50S RIBOSOMAL PROTEIN L9"/>
    <property type="match status" value="1"/>
</dbReference>
<dbReference type="GO" id="GO:0003735">
    <property type="term" value="F:structural constituent of ribosome"/>
    <property type="evidence" value="ECO:0007669"/>
    <property type="project" value="InterPro"/>
</dbReference>
<dbReference type="InterPro" id="IPR009027">
    <property type="entry name" value="Ribosomal_bL9/RNase_H1_N"/>
</dbReference>
<dbReference type="GO" id="GO:0006412">
    <property type="term" value="P:translation"/>
    <property type="evidence" value="ECO:0007669"/>
    <property type="project" value="UniProtKB-UniRule"/>
</dbReference>
<comment type="similarity">
    <text evidence="1 7">Belongs to the bacterial ribosomal protein bL9 family.</text>
</comment>
<evidence type="ECO:0000256" key="4">
    <source>
        <dbReference type="ARBA" id="ARBA00022980"/>
    </source>
</evidence>
<gene>
    <name evidence="7" type="primary">rplI</name>
    <name evidence="10" type="ORF">A2930_03600</name>
</gene>
<dbReference type="InterPro" id="IPR020594">
    <property type="entry name" value="Ribosomal_bL9_bac/chp"/>
</dbReference>
<dbReference type="SUPFAM" id="SSF55653">
    <property type="entry name" value="Ribosomal protein L9 C-domain"/>
    <property type="match status" value="1"/>
</dbReference>
<dbReference type="InterPro" id="IPR000244">
    <property type="entry name" value="Ribosomal_bL9"/>
</dbReference>
<evidence type="ECO:0000256" key="2">
    <source>
        <dbReference type="ARBA" id="ARBA00022730"/>
    </source>
</evidence>
<dbReference type="InterPro" id="IPR020069">
    <property type="entry name" value="Ribosomal_bL9_C"/>
</dbReference>
<dbReference type="Pfam" id="PF03948">
    <property type="entry name" value="Ribosomal_L9_C"/>
    <property type="match status" value="1"/>
</dbReference>
<keyword evidence="5 7" id="KW-0687">Ribonucleoprotein</keyword>
<dbReference type="InterPro" id="IPR020070">
    <property type="entry name" value="Ribosomal_bL9_N"/>
</dbReference>
<organism evidence="10 11">
    <name type="scientific">Candidatus Giovannonibacteria bacterium RIFCSPLOWO2_01_FULL_45_34</name>
    <dbReference type="NCBI Taxonomy" id="1798351"/>
    <lineage>
        <taxon>Bacteria</taxon>
        <taxon>Candidatus Giovannoniibacteriota</taxon>
    </lineage>
</organism>
<dbReference type="Gene3D" id="3.10.430.100">
    <property type="entry name" value="Ribosomal protein L9, C-terminal domain"/>
    <property type="match status" value="1"/>
</dbReference>
<dbReference type="InterPro" id="IPR036791">
    <property type="entry name" value="Ribosomal_bL9_C_sf"/>
</dbReference>
<evidence type="ECO:0000256" key="6">
    <source>
        <dbReference type="ARBA" id="ARBA00035292"/>
    </source>
</evidence>
<comment type="caution">
    <text evidence="10">The sequence shown here is derived from an EMBL/GenBank/DDBJ whole genome shotgun (WGS) entry which is preliminary data.</text>
</comment>
<dbReference type="AlphaFoldDB" id="A0A1F5X0B0"/>
<keyword evidence="2 7" id="KW-0699">rRNA-binding</keyword>
<evidence type="ECO:0000256" key="3">
    <source>
        <dbReference type="ARBA" id="ARBA00022884"/>
    </source>
</evidence>
<dbReference type="Pfam" id="PF01281">
    <property type="entry name" value="Ribosomal_L9_N"/>
    <property type="match status" value="1"/>
</dbReference>
<evidence type="ECO:0000256" key="1">
    <source>
        <dbReference type="ARBA" id="ARBA00010605"/>
    </source>
</evidence>
<protein>
    <recommendedName>
        <fullName evidence="6 7">Large ribosomal subunit protein bL9</fullName>
    </recommendedName>
</protein>
<dbReference type="Gene3D" id="3.40.5.10">
    <property type="entry name" value="Ribosomal protein L9, N-terminal domain"/>
    <property type="match status" value="1"/>
</dbReference>
<dbReference type="GO" id="GO:0005840">
    <property type="term" value="C:ribosome"/>
    <property type="evidence" value="ECO:0007669"/>
    <property type="project" value="UniProtKB-KW"/>
</dbReference>
<evidence type="ECO:0000313" key="11">
    <source>
        <dbReference type="Proteomes" id="UP000178114"/>
    </source>
</evidence>
<dbReference type="GO" id="GO:0019843">
    <property type="term" value="F:rRNA binding"/>
    <property type="evidence" value="ECO:0007669"/>
    <property type="project" value="UniProtKB-UniRule"/>
</dbReference>
<evidence type="ECO:0000256" key="5">
    <source>
        <dbReference type="ARBA" id="ARBA00023274"/>
    </source>
</evidence>
<dbReference type="SUPFAM" id="SSF55658">
    <property type="entry name" value="L9 N-domain-like"/>
    <property type="match status" value="1"/>
</dbReference>